<gene>
    <name evidence="7" type="ORF">ISP15_15970</name>
</gene>
<evidence type="ECO:0000256" key="1">
    <source>
        <dbReference type="ARBA" id="ARBA00022617"/>
    </source>
</evidence>
<keyword evidence="2 4" id="KW-0479">Metal-binding</keyword>
<feature type="region of interest" description="Disordered" evidence="5">
    <location>
        <begin position="33"/>
        <end position="77"/>
    </location>
</feature>
<proteinExistence type="predicted"/>
<keyword evidence="8" id="KW-1185">Reference proteome</keyword>
<dbReference type="PROSITE" id="PS51257">
    <property type="entry name" value="PROKAR_LIPOPROTEIN"/>
    <property type="match status" value="1"/>
</dbReference>
<evidence type="ECO:0000313" key="7">
    <source>
        <dbReference type="EMBL" id="MFK2901836.1"/>
    </source>
</evidence>
<evidence type="ECO:0000313" key="8">
    <source>
        <dbReference type="Proteomes" id="UP001620461"/>
    </source>
</evidence>
<dbReference type="PROSITE" id="PS51007">
    <property type="entry name" value="CYTC"/>
    <property type="match status" value="1"/>
</dbReference>
<dbReference type="SUPFAM" id="SSF46626">
    <property type="entry name" value="Cytochrome c"/>
    <property type="match status" value="1"/>
</dbReference>
<evidence type="ECO:0000256" key="5">
    <source>
        <dbReference type="SAM" id="MobiDB-lite"/>
    </source>
</evidence>
<feature type="domain" description="Cytochrome c" evidence="6">
    <location>
        <begin position="90"/>
        <end position="175"/>
    </location>
</feature>
<comment type="caution">
    <text evidence="7">The sequence shown here is derived from an EMBL/GenBank/DDBJ whole genome shotgun (WGS) entry which is preliminary data.</text>
</comment>
<organism evidence="7 8">
    <name type="scientific">Dyella jejuensis</name>
    <dbReference type="NCBI Taxonomy" id="1432009"/>
    <lineage>
        <taxon>Bacteria</taxon>
        <taxon>Pseudomonadati</taxon>
        <taxon>Pseudomonadota</taxon>
        <taxon>Gammaproteobacteria</taxon>
        <taxon>Lysobacterales</taxon>
        <taxon>Rhodanobacteraceae</taxon>
        <taxon>Dyella</taxon>
    </lineage>
</organism>
<dbReference type="Pfam" id="PF13442">
    <property type="entry name" value="Cytochrome_CBB3"/>
    <property type="match status" value="1"/>
</dbReference>
<evidence type="ECO:0000259" key="6">
    <source>
        <dbReference type="PROSITE" id="PS51007"/>
    </source>
</evidence>
<dbReference type="EMBL" id="JADIKJ010000018">
    <property type="protein sequence ID" value="MFK2901836.1"/>
    <property type="molecule type" value="Genomic_DNA"/>
</dbReference>
<dbReference type="PANTHER" id="PTHR40394">
    <property type="entry name" value="LIPOPROTEIN-RELATED"/>
    <property type="match status" value="1"/>
</dbReference>
<dbReference type="PANTHER" id="PTHR40394:SF2">
    <property type="entry name" value="QUINOL:CYTOCHROME C OXIDOREDUCTASE MEMBRANE PROTEIN"/>
    <property type="match status" value="1"/>
</dbReference>
<keyword evidence="3 4" id="KW-0408">Iron</keyword>
<evidence type="ECO:0000256" key="3">
    <source>
        <dbReference type="ARBA" id="ARBA00023004"/>
    </source>
</evidence>
<keyword evidence="1 4" id="KW-0349">Heme</keyword>
<dbReference type="Proteomes" id="UP001620461">
    <property type="component" value="Unassembled WGS sequence"/>
</dbReference>
<dbReference type="RefSeq" id="WP_404548699.1">
    <property type="nucleotide sequence ID" value="NZ_JADIKJ010000018.1"/>
</dbReference>
<dbReference type="InterPro" id="IPR036909">
    <property type="entry name" value="Cyt_c-like_dom_sf"/>
</dbReference>
<evidence type="ECO:0000256" key="2">
    <source>
        <dbReference type="ARBA" id="ARBA00022723"/>
    </source>
</evidence>
<sequence length="199" mass="21509">MKRMLVLLLGMAGLLTGCERAMHDMYDQPKYKPGAPSPLFGNGSAARHPPDGTLPAADGEFAGTSSGRMGRVSAPAPLPADGHPYPITMALLQRGRERYDIYCAACHGLTGAGNGMVVQRGFPAPLSYLDARLVQASDADLERSIRDGYGVMYPFADRVDAHDRWAIVAYIRALQLSQRAPAEQLQAQDRQALDARKTP</sequence>
<evidence type="ECO:0000256" key="4">
    <source>
        <dbReference type="PROSITE-ProRule" id="PRU00433"/>
    </source>
</evidence>
<name>A0ABW8JNS9_9GAMM</name>
<accession>A0ABW8JNS9</accession>
<dbReference type="Gene3D" id="1.10.760.10">
    <property type="entry name" value="Cytochrome c-like domain"/>
    <property type="match status" value="1"/>
</dbReference>
<protein>
    <submittedName>
        <fullName evidence="7">Cytochrome c</fullName>
    </submittedName>
</protein>
<reference evidence="7 8" key="1">
    <citation type="submission" date="2020-10" db="EMBL/GenBank/DDBJ databases">
        <title>Phylogeny of dyella-like bacteria.</title>
        <authorList>
            <person name="Fu J."/>
        </authorList>
    </citation>
    <scope>NUCLEOTIDE SEQUENCE [LARGE SCALE GENOMIC DNA]</scope>
    <source>
        <strain evidence="7 8">JP1</strain>
    </source>
</reference>
<dbReference type="InterPro" id="IPR009056">
    <property type="entry name" value="Cyt_c-like_dom"/>
</dbReference>